<dbReference type="KEGG" id="aco:Amico_1117"/>
<dbReference type="OrthoDB" id="5518677at2"/>
<dbReference type="HOGENOM" id="CLU_100483_0_0_0"/>
<dbReference type="AlphaFoldDB" id="D5EFA9"/>
<reference evidence="1 2" key="1">
    <citation type="journal article" date="2010" name="Stand. Genomic Sci.">
        <title>Complete genome sequence of Aminobacterium colombiense type strain (ALA-1).</title>
        <authorList>
            <person name="Chertkov O."/>
            <person name="Sikorski J."/>
            <person name="Brambilla E."/>
            <person name="Lapidus A."/>
            <person name="Copeland A."/>
            <person name="Glavina Del Rio T."/>
            <person name="Nolan M."/>
            <person name="Lucas S."/>
            <person name="Tice H."/>
            <person name="Cheng J.F."/>
            <person name="Han C."/>
            <person name="Detter J.C."/>
            <person name="Bruce D."/>
            <person name="Tapia R."/>
            <person name="Goodwin L."/>
            <person name="Pitluck S."/>
            <person name="Liolios K."/>
            <person name="Ivanova N."/>
            <person name="Mavromatis K."/>
            <person name="Ovchinnikova G."/>
            <person name="Pati A."/>
            <person name="Chen A."/>
            <person name="Palaniappan K."/>
            <person name="Land M."/>
            <person name="Hauser L."/>
            <person name="Chang Y.J."/>
            <person name="Jeffries C.D."/>
            <person name="Spring S."/>
            <person name="Rohde M."/>
            <person name="Goker M."/>
            <person name="Bristow J."/>
            <person name="Eisen J.A."/>
            <person name="Markowitz V."/>
            <person name="Hugenholtz P."/>
            <person name="Kyrpides N.C."/>
            <person name="Klenk H.P."/>
        </authorList>
    </citation>
    <scope>NUCLEOTIDE SEQUENCE [LARGE SCALE GENOMIC DNA]</scope>
    <source>
        <strain evidence="2">DSM 12261 / ALA-1</strain>
    </source>
</reference>
<organism evidence="1 2">
    <name type="scientific">Aminobacterium colombiense (strain DSM 12261 / ALA-1)</name>
    <dbReference type="NCBI Taxonomy" id="572547"/>
    <lineage>
        <taxon>Bacteria</taxon>
        <taxon>Thermotogati</taxon>
        <taxon>Synergistota</taxon>
        <taxon>Synergistia</taxon>
        <taxon>Synergistales</taxon>
        <taxon>Aminobacteriaceae</taxon>
        <taxon>Aminobacterium</taxon>
    </lineage>
</organism>
<dbReference type="STRING" id="572547.Amico_1117"/>
<dbReference type="eggNOG" id="ENOG5030W09">
    <property type="taxonomic scope" value="Bacteria"/>
</dbReference>
<accession>D5EFA9</accession>
<gene>
    <name evidence="1" type="ordered locus">Amico_1117</name>
</gene>
<evidence type="ECO:0000313" key="1">
    <source>
        <dbReference type="EMBL" id="ADE57241.1"/>
    </source>
</evidence>
<dbReference type="InterPro" id="IPR010633">
    <property type="entry name" value="Phage_lambda_GpZ"/>
</dbReference>
<name>D5EFA9_AMICL</name>
<keyword evidence="2" id="KW-1185">Reference proteome</keyword>
<dbReference type="Proteomes" id="UP000002366">
    <property type="component" value="Chromosome"/>
</dbReference>
<dbReference type="Pfam" id="PF06763">
    <property type="entry name" value="Minor_tail_Z"/>
    <property type="match status" value="1"/>
</dbReference>
<protein>
    <recommendedName>
        <fullName evidence="3">Prophage minor tail Z family protein</fullName>
    </recommendedName>
</protein>
<dbReference type="RefSeq" id="WP_013048504.1">
    <property type="nucleotide sequence ID" value="NC_014011.1"/>
</dbReference>
<dbReference type="EMBL" id="CP001997">
    <property type="protein sequence ID" value="ADE57241.1"/>
    <property type="molecule type" value="Genomic_DNA"/>
</dbReference>
<evidence type="ECO:0008006" key="3">
    <source>
        <dbReference type="Google" id="ProtNLM"/>
    </source>
</evidence>
<proteinExistence type="predicted"/>
<evidence type="ECO:0000313" key="2">
    <source>
        <dbReference type="Proteomes" id="UP000002366"/>
    </source>
</evidence>
<sequence>MIDLNAENVEHAKKALAGIKGGAEKALSRSLNKAVKGIRTDAVRSAREEYVAKAKDIRSTIRLSSSKPNTLRVSAVSRGQRIDLYKFKIRKQNAKQKRPVMVQVKNDGTMKPLFRAFVATMKSGHTSIFERVGKKQLPIVALTGPAAPTMIGSEAVRTSIEENALRRFEKELDHQIIYLMEGGR</sequence>